<reference evidence="3" key="1">
    <citation type="submission" date="2011-02" db="EMBL/GenBank/DDBJ databases">
        <title>Complete sequence of Spirochaeta sp. Buddy.</title>
        <authorList>
            <person name="Lucas S."/>
            <person name="Copeland A."/>
            <person name="Lapidus A."/>
            <person name="Cheng J.-F."/>
            <person name="Goodwin L."/>
            <person name="Pitluck S."/>
            <person name="Zeytun A."/>
            <person name="Detter J.C."/>
            <person name="Han C."/>
            <person name="Tapia R."/>
            <person name="Land M."/>
            <person name="Hauser L."/>
            <person name="Kyrpides N."/>
            <person name="Ivanova N."/>
            <person name="Mikhailova N."/>
            <person name="Pagani I."/>
            <person name="Ritalahti K.M."/>
            <person name="Loeffler F.E."/>
            <person name="Woyke T."/>
        </authorList>
    </citation>
    <scope>NUCLEOTIDE SEQUENCE [LARGE SCALE GENOMIC DNA]</scope>
    <source>
        <strain evidence="3">ATCC BAA-1886 / DSM 22777 / Buddy</strain>
    </source>
</reference>
<dbReference type="Proteomes" id="UP000008466">
    <property type="component" value="Chromosome"/>
</dbReference>
<organism evidence="2 3">
    <name type="scientific">Sphaerochaeta globosa (strain ATCC BAA-1886 / DSM 22777 / Buddy)</name>
    <name type="common">Spirochaeta sp. (strain Buddy)</name>
    <dbReference type="NCBI Taxonomy" id="158189"/>
    <lineage>
        <taxon>Bacteria</taxon>
        <taxon>Pseudomonadati</taxon>
        <taxon>Spirochaetota</taxon>
        <taxon>Spirochaetia</taxon>
        <taxon>Spirochaetales</taxon>
        <taxon>Sphaerochaetaceae</taxon>
        <taxon>Sphaerochaeta</taxon>
    </lineage>
</organism>
<feature type="transmembrane region" description="Helical" evidence="1">
    <location>
        <begin position="152"/>
        <end position="170"/>
    </location>
</feature>
<sequence length="378" mass="40958">MKLHKVVRERVLIGVLLAFAVVLFLIPTGFERELYSNALGSKARVIAVDNTNLIQKGVVRMGEQVVTVRLLKAPYKNLETNAVNLLGGKLEFDTVYQEGDLAWVLVERGGDGSIVFANMVSLYRVSKELQLLGVFAFLVLMVLGWKGARTLLSFTLAFLLIWKVLIPLCLKGYEPILVALLVGAVLTVSCLLLVAGLTRKAYCAIASSLLCSLVTCLLAMVGTWYFAIHGAVLSWAESLLFAGFGHVNLTKLLQAAIYLSCSGAILDLSIDISAALEEVHLHNPQISRLQLFASGMHIGQSVVGSQTTTLLLAYIGSYLTIMMVYMAQGTPLMSILNSQSVASEILHTLIGSIGLVLVSPLTSAVCSYVYTRIPQHRA</sequence>
<keyword evidence="1" id="KW-0812">Transmembrane</keyword>
<dbReference type="EMBL" id="CP002541">
    <property type="protein sequence ID" value="ADY14455.1"/>
    <property type="molecule type" value="Genomic_DNA"/>
</dbReference>
<dbReference type="STRING" id="158189.SpiBuddy_2644"/>
<feature type="transmembrane region" description="Helical" evidence="1">
    <location>
        <begin position="129"/>
        <end position="145"/>
    </location>
</feature>
<evidence type="ECO:0000313" key="3">
    <source>
        <dbReference type="Proteomes" id="UP000008466"/>
    </source>
</evidence>
<dbReference type="Pfam" id="PF07907">
    <property type="entry name" value="YibE_F"/>
    <property type="match status" value="1"/>
</dbReference>
<proteinExistence type="predicted"/>
<keyword evidence="1" id="KW-1133">Transmembrane helix</keyword>
<gene>
    <name evidence="2" type="ordered locus">SpiBuddy_2644</name>
</gene>
<name>F0RT63_SPHGB</name>
<dbReference type="RefSeq" id="WP_013608300.1">
    <property type="nucleotide sequence ID" value="NC_015152.1"/>
</dbReference>
<keyword evidence="1" id="KW-0472">Membrane</keyword>
<feature type="transmembrane region" description="Helical" evidence="1">
    <location>
        <begin position="345"/>
        <end position="370"/>
    </location>
</feature>
<feature type="transmembrane region" description="Helical" evidence="1">
    <location>
        <begin position="12"/>
        <end position="30"/>
    </location>
</feature>
<dbReference type="KEGG" id="sbu:SpiBuddy_2644"/>
<dbReference type="OrthoDB" id="5753718at2"/>
<keyword evidence="3" id="KW-1185">Reference proteome</keyword>
<feature type="transmembrane region" description="Helical" evidence="1">
    <location>
        <begin position="209"/>
        <end position="235"/>
    </location>
</feature>
<dbReference type="eggNOG" id="COG5438">
    <property type="taxonomic scope" value="Bacteria"/>
</dbReference>
<feature type="transmembrane region" description="Helical" evidence="1">
    <location>
        <begin position="297"/>
        <end position="325"/>
    </location>
</feature>
<evidence type="ECO:0000256" key="1">
    <source>
        <dbReference type="SAM" id="Phobius"/>
    </source>
</evidence>
<dbReference type="InterPro" id="IPR012507">
    <property type="entry name" value="YibE_F"/>
</dbReference>
<evidence type="ECO:0000313" key="2">
    <source>
        <dbReference type="EMBL" id="ADY14455.1"/>
    </source>
</evidence>
<dbReference type="PANTHER" id="PTHR41771">
    <property type="entry name" value="MEMBRANE PROTEIN-RELATED"/>
    <property type="match status" value="1"/>
</dbReference>
<dbReference type="PANTHER" id="PTHR41771:SF1">
    <property type="entry name" value="MEMBRANE PROTEIN"/>
    <property type="match status" value="1"/>
</dbReference>
<dbReference type="AlphaFoldDB" id="F0RT63"/>
<accession>F0RT63</accession>
<dbReference type="HOGENOM" id="CLU_028166_4_0_12"/>
<protein>
    <submittedName>
        <fullName evidence="2">YibE/F family protein</fullName>
    </submittedName>
</protein>
<feature type="transmembrane region" description="Helical" evidence="1">
    <location>
        <begin position="176"/>
        <end position="197"/>
    </location>
</feature>